<keyword evidence="4" id="KW-1133">Transmembrane helix</keyword>
<dbReference type="NCBIfam" id="NF037997">
    <property type="entry name" value="Na_Pi_symport"/>
    <property type="match status" value="1"/>
</dbReference>
<organism evidence="6 7">
    <name type="scientific">Rhizobium loti</name>
    <name type="common">Mesorhizobium loti</name>
    <dbReference type="NCBI Taxonomy" id="381"/>
    <lineage>
        <taxon>Bacteria</taxon>
        <taxon>Pseudomonadati</taxon>
        <taxon>Pseudomonadota</taxon>
        <taxon>Alphaproteobacteria</taxon>
        <taxon>Hyphomicrobiales</taxon>
        <taxon>Phyllobacteriaceae</taxon>
        <taxon>Mesorhizobium</taxon>
    </lineage>
</organism>
<dbReference type="Pfam" id="PF01895">
    <property type="entry name" value="PhoU"/>
    <property type="match status" value="1"/>
</dbReference>
<dbReference type="EMBL" id="LYTK01000001">
    <property type="protein sequence ID" value="OBQ71536.1"/>
    <property type="molecule type" value="Genomic_DNA"/>
</dbReference>
<evidence type="ECO:0000256" key="3">
    <source>
        <dbReference type="ARBA" id="ARBA00022692"/>
    </source>
</evidence>
<dbReference type="InterPro" id="IPR003841">
    <property type="entry name" value="Na/Pi_transpt"/>
</dbReference>
<dbReference type="RefSeq" id="WP_056564770.1">
    <property type="nucleotide sequence ID" value="NZ_CP033334.1"/>
</dbReference>
<evidence type="ECO:0000256" key="1">
    <source>
        <dbReference type="ARBA" id="ARBA00004651"/>
    </source>
</evidence>
<evidence type="ECO:0000256" key="5">
    <source>
        <dbReference type="ARBA" id="ARBA00023136"/>
    </source>
</evidence>
<evidence type="ECO:0000313" key="7">
    <source>
        <dbReference type="Proteomes" id="UP000093737"/>
    </source>
</evidence>
<dbReference type="Gene3D" id="1.20.58.220">
    <property type="entry name" value="Phosphate transport system protein phou homolog 2, domain 2"/>
    <property type="match status" value="1"/>
</dbReference>
<sequence>MQFSIILLHLAGAVMLLLWAVRMVRTGVERACGPVLRDALRQTRGARIRSAGVGTLLAVLLQSSTAVAILTTGFAASGMVSVSSGLPILLGADLGSALVVQVLSFDLSWLVPALILVGGAMFLKFEARGIRQGGRILMGVAFVLLSLHMIGEATAPMRQSTLLPLVISYLRADYFTAFAAATLFTWLIHSSVAAVLLFVTLAAQGVLPVEVGLFFILGANCGGALIAVWLTRGEAVAARRVPLGNLIFRGTAALAALFALQAVAFPTDMFGATEGRQLVNLHLAFNLALVVCCLPFTGMMERLVTLLIADKPPAKAGEDTDLMSRRASALDRSVMRTPGLALASATRELLRMGEVVEVMLRPVMDFFDAGAAEQIRQVQKLDDEVNRAHTEIKLYIAEVNRGSMTAAEAQRGIELTDFAINLERAGDIVAKNLLVLTQELRDKNLRFSRDGWSELAGLHNRVMANMQLALNVLVSSDLDSARQLVVEKERMRKLERMSHDRHLKRLQSGMPQSIDTSDIHLEAVRALKEINSLMASVAYPLLTQSGDLLESRLARGSEATGEMASAVAWQG</sequence>
<evidence type="ECO:0000256" key="4">
    <source>
        <dbReference type="ARBA" id="ARBA00022989"/>
    </source>
</evidence>
<dbReference type="GO" id="GO:0005886">
    <property type="term" value="C:plasma membrane"/>
    <property type="evidence" value="ECO:0007669"/>
    <property type="project" value="UniProtKB-SubCell"/>
</dbReference>
<dbReference type="PANTHER" id="PTHR10010:SF46">
    <property type="entry name" value="SODIUM-DEPENDENT PHOSPHATE TRANSPORT PROTEIN 2B"/>
    <property type="match status" value="1"/>
</dbReference>
<proteinExistence type="predicted"/>
<gene>
    <name evidence="6" type="ORF">A8145_01270</name>
</gene>
<protein>
    <submittedName>
        <fullName evidence="6">Na+ cotransporter</fullName>
    </submittedName>
</protein>
<dbReference type="Proteomes" id="UP000093737">
    <property type="component" value="Unassembled WGS sequence"/>
</dbReference>
<keyword evidence="2" id="KW-1003">Cell membrane</keyword>
<dbReference type="Pfam" id="PF02690">
    <property type="entry name" value="Na_Pi_cotrans"/>
    <property type="match status" value="1"/>
</dbReference>
<keyword evidence="3" id="KW-0812">Transmembrane</keyword>
<dbReference type="GO" id="GO:0044341">
    <property type="term" value="P:sodium-dependent phosphate transport"/>
    <property type="evidence" value="ECO:0007669"/>
    <property type="project" value="InterPro"/>
</dbReference>
<reference evidence="6 7" key="1">
    <citation type="submission" date="2016-05" db="EMBL/GenBank/DDBJ databases">
        <authorList>
            <person name="Ramsay J.P."/>
        </authorList>
    </citation>
    <scope>NUCLEOTIDE SEQUENCE [LARGE SCALE GENOMIC DNA]</scope>
    <source>
        <strain evidence="6 7">NZP2042</strain>
    </source>
</reference>
<comment type="caution">
    <text evidence="6">The sequence shown here is derived from an EMBL/GenBank/DDBJ whole genome shotgun (WGS) entry which is preliminary data.</text>
</comment>
<dbReference type="AlphaFoldDB" id="A0A6M7UBB5"/>
<evidence type="ECO:0000313" key="6">
    <source>
        <dbReference type="EMBL" id="OBQ71536.1"/>
    </source>
</evidence>
<dbReference type="SUPFAM" id="SSF109755">
    <property type="entry name" value="PhoU-like"/>
    <property type="match status" value="1"/>
</dbReference>
<evidence type="ECO:0000256" key="2">
    <source>
        <dbReference type="ARBA" id="ARBA00022475"/>
    </source>
</evidence>
<dbReference type="GO" id="GO:0005436">
    <property type="term" value="F:sodium:phosphate symporter activity"/>
    <property type="evidence" value="ECO:0007669"/>
    <property type="project" value="InterPro"/>
</dbReference>
<dbReference type="InterPro" id="IPR038078">
    <property type="entry name" value="PhoU-like_sf"/>
</dbReference>
<dbReference type="PANTHER" id="PTHR10010">
    <property type="entry name" value="SOLUTE CARRIER FAMILY 34 SODIUM PHOSPHATE , MEMBER 2-RELATED"/>
    <property type="match status" value="1"/>
</dbReference>
<accession>A0A6M7UBB5</accession>
<comment type="subcellular location">
    <subcellularLocation>
        <location evidence="1">Cell membrane</location>
        <topology evidence="1">Multi-pass membrane protein</topology>
    </subcellularLocation>
</comment>
<dbReference type="InterPro" id="IPR026022">
    <property type="entry name" value="PhoU_dom"/>
</dbReference>
<name>A0A6M7UBB5_RHILI</name>
<keyword evidence="5" id="KW-0472">Membrane</keyword>